<organism evidence="2 3">
    <name type="scientific">Desulforhabdus amnigena</name>
    <dbReference type="NCBI Taxonomy" id="40218"/>
    <lineage>
        <taxon>Bacteria</taxon>
        <taxon>Pseudomonadati</taxon>
        <taxon>Thermodesulfobacteriota</taxon>
        <taxon>Syntrophobacteria</taxon>
        <taxon>Syntrophobacterales</taxon>
        <taxon>Syntrophobacteraceae</taxon>
        <taxon>Desulforhabdus</taxon>
    </lineage>
</organism>
<dbReference type="Gene3D" id="3.40.50.150">
    <property type="entry name" value="Vaccinia Virus protein VP39"/>
    <property type="match status" value="1"/>
</dbReference>
<gene>
    <name evidence="2" type="ORF">DAMNIGENAA_29050</name>
</gene>
<dbReference type="AlphaFoldDB" id="A0A9W6L8B8"/>
<proteinExistence type="predicted"/>
<dbReference type="GO" id="GO:0006596">
    <property type="term" value="P:polyamine biosynthetic process"/>
    <property type="evidence" value="ECO:0007669"/>
    <property type="project" value="UniProtKB-KW"/>
</dbReference>
<dbReference type="RefSeq" id="WP_281795324.1">
    <property type="nucleotide sequence ID" value="NZ_BSDR01000001.1"/>
</dbReference>
<dbReference type="PANTHER" id="PTHR43317">
    <property type="entry name" value="THERMOSPERMINE SYNTHASE ACAULIS5"/>
    <property type="match status" value="1"/>
</dbReference>
<evidence type="ECO:0000313" key="3">
    <source>
        <dbReference type="Proteomes" id="UP001144372"/>
    </source>
</evidence>
<sequence>MNPWKLLDIAQAPKKGGELRLYQRGTEFSIRVDNHELMGSHEHGSEEALGELACARIADRSRPLVLIGGLGMGYTLAAALRRLGPEGRIVVAELVPAVVAWNRGPLGHLAGHPLQDQRVVVREVDVAQILRSEQLAYDAVLLDVDNGPEGLTRKGNDWLYSLTGLSTAFEALKPGGVLAVWSAGPDRAFTQRLQKVGFKVDEVRVRARGARGGARHAIWLAGRPL</sequence>
<comment type="caution">
    <text evidence="2">The sequence shown here is derived from an EMBL/GenBank/DDBJ whole genome shotgun (WGS) entry which is preliminary data.</text>
</comment>
<keyword evidence="1" id="KW-0620">Polyamine biosynthesis</keyword>
<accession>A0A9W6L8B8</accession>
<reference evidence="2" key="1">
    <citation type="submission" date="2022-12" db="EMBL/GenBank/DDBJ databases">
        <title>Reference genome sequencing for broad-spectrum identification of bacterial and archaeal isolates by mass spectrometry.</title>
        <authorList>
            <person name="Sekiguchi Y."/>
            <person name="Tourlousse D.M."/>
        </authorList>
    </citation>
    <scope>NUCLEOTIDE SEQUENCE</scope>
    <source>
        <strain evidence="2">ASRB1</strain>
    </source>
</reference>
<evidence type="ECO:0000313" key="2">
    <source>
        <dbReference type="EMBL" id="GLI35472.1"/>
    </source>
</evidence>
<protein>
    <submittedName>
        <fullName evidence="2">Spermidine synthase</fullName>
    </submittedName>
</protein>
<dbReference type="PANTHER" id="PTHR43317:SF3">
    <property type="entry name" value="BLR2883 PROTEIN"/>
    <property type="match status" value="1"/>
</dbReference>
<evidence type="ECO:0000256" key="1">
    <source>
        <dbReference type="ARBA" id="ARBA00023115"/>
    </source>
</evidence>
<dbReference type="Proteomes" id="UP001144372">
    <property type="component" value="Unassembled WGS sequence"/>
</dbReference>
<keyword evidence="3" id="KW-1185">Reference proteome</keyword>
<dbReference type="EMBL" id="BSDR01000001">
    <property type="protein sequence ID" value="GLI35472.1"/>
    <property type="molecule type" value="Genomic_DNA"/>
</dbReference>
<name>A0A9W6L8B8_9BACT</name>
<dbReference type="SUPFAM" id="SSF53335">
    <property type="entry name" value="S-adenosyl-L-methionine-dependent methyltransferases"/>
    <property type="match status" value="1"/>
</dbReference>
<dbReference type="InterPro" id="IPR029063">
    <property type="entry name" value="SAM-dependent_MTases_sf"/>
</dbReference>